<keyword evidence="3" id="KW-1185">Reference proteome</keyword>
<dbReference type="EMBL" id="BAAAMY010000015">
    <property type="protein sequence ID" value="GAA1932090.1"/>
    <property type="molecule type" value="Genomic_DNA"/>
</dbReference>
<feature type="domain" description="TY-Chap N-terminal" evidence="1">
    <location>
        <begin position="4"/>
        <end position="125"/>
    </location>
</feature>
<dbReference type="Pfam" id="PF22552">
    <property type="entry name" value="TY-Chap3"/>
    <property type="match status" value="1"/>
</dbReference>
<gene>
    <name evidence="2" type="ORF">GCM10009737_37540</name>
</gene>
<accession>A0ABN2PU60</accession>
<protein>
    <recommendedName>
        <fullName evidence="1">TY-Chap N-terminal domain-containing protein</fullName>
    </recommendedName>
</protein>
<evidence type="ECO:0000313" key="3">
    <source>
        <dbReference type="Proteomes" id="UP001501612"/>
    </source>
</evidence>
<dbReference type="InterPro" id="IPR054344">
    <property type="entry name" value="TY-Chap_N"/>
</dbReference>
<evidence type="ECO:0000313" key="2">
    <source>
        <dbReference type="EMBL" id="GAA1932090.1"/>
    </source>
</evidence>
<name>A0ABN2PU60_9ACTN</name>
<proteinExistence type="predicted"/>
<comment type="caution">
    <text evidence="2">The sequence shown here is derived from an EMBL/GenBank/DDBJ whole genome shotgun (WGS) entry which is preliminary data.</text>
</comment>
<dbReference type="Proteomes" id="UP001501612">
    <property type="component" value="Unassembled WGS sequence"/>
</dbReference>
<evidence type="ECO:0000259" key="1">
    <source>
        <dbReference type="Pfam" id="PF22552"/>
    </source>
</evidence>
<organism evidence="2 3">
    <name type="scientific">Nocardioides lentus</name>
    <dbReference type="NCBI Taxonomy" id="338077"/>
    <lineage>
        <taxon>Bacteria</taxon>
        <taxon>Bacillati</taxon>
        <taxon>Actinomycetota</taxon>
        <taxon>Actinomycetes</taxon>
        <taxon>Propionibacteriales</taxon>
        <taxon>Nocardioidaceae</taxon>
        <taxon>Nocardioides</taxon>
    </lineage>
</organism>
<sequence length="144" mass="15813">MRGDWDDLARRLTGAALSLDVYDAVVVGDTRPPARRSFLGLGPARRPDVPRRWVQVTAAQSVLVGECVGARSWGGGWDLAPDVVDALLRQGWEKPWSTDSTALWREAPLQAAPRLARSLVRALQTMGCEVAGLEVERTREEPEP</sequence>
<reference evidence="2 3" key="1">
    <citation type="journal article" date="2019" name="Int. J. Syst. Evol. Microbiol.">
        <title>The Global Catalogue of Microorganisms (GCM) 10K type strain sequencing project: providing services to taxonomists for standard genome sequencing and annotation.</title>
        <authorList>
            <consortium name="The Broad Institute Genomics Platform"/>
            <consortium name="The Broad Institute Genome Sequencing Center for Infectious Disease"/>
            <person name="Wu L."/>
            <person name="Ma J."/>
        </authorList>
    </citation>
    <scope>NUCLEOTIDE SEQUENCE [LARGE SCALE GENOMIC DNA]</scope>
    <source>
        <strain evidence="2 3">JCM 14046</strain>
    </source>
</reference>
<dbReference type="RefSeq" id="WP_344009548.1">
    <property type="nucleotide sequence ID" value="NZ_BAAAMY010000015.1"/>
</dbReference>